<accession>A0A285B352</accession>
<gene>
    <name evidence="2" type="ORF">KOSB73_260049</name>
</gene>
<dbReference type="Pfam" id="PF21446">
    <property type="entry name" value="Gp34_trimer"/>
    <property type="match status" value="1"/>
</dbReference>
<dbReference type="RefSeq" id="WP_064410615.1">
    <property type="nucleotide sequence ID" value="NZ_CABGPG010000001.1"/>
</dbReference>
<sequence length="392" mass="43342">MVDQKSNAQVLNGVNDDILEMKSLTTLRKRVVTDGEVVSKSQNAFRLAGSKTGVILRNDGNDFHTLVTPEGQAQDGQWNTLRPLSFNLKNGRVALRNGVDISGGAMVSHNAGVFTTLTGPDALINGQTYDSAPMYTDFKTGSVVTRMLMGARVNAGHDDYGLLSYRDWHGKWNELRVRPNNELDAGQYVKRNPDGWFVAKGYRQIDNNAARITNGLCIQGAGDLSADLYHSERIGQHHFLGLHVANGGAQGWYEFRNDGHAYTNGAWHSSSDARMKTQVEKIDNAFEKLNRISGYTYLKQGVSEAGVIAQEVEAVLPQTVSRTEVILNDGRVLKDALSLNINGVVALLIEALKEERQARLEDKALMLQEQESRTDIDQRLADLELRDGQETE</sequence>
<dbReference type="EMBL" id="FZTC01000019">
    <property type="protein sequence ID" value="SNU35325.1"/>
    <property type="molecule type" value="Genomic_DNA"/>
</dbReference>
<evidence type="ECO:0000313" key="3">
    <source>
        <dbReference type="Proteomes" id="UP000220639"/>
    </source>
</evidence>
<reference evidence="3" key="1">
    <citation type="submission" date="2017-08" db="EMBL/GenBank/DDBJ databases">
        <authorList>
            <person name="Brisse S."/>
        </authorList>
    </citation>
    <scope>NUCLEOTIDE SEQUENCE [LARGE SCALE GENOMIC DNA]</scope>
    <source>
        <strain evidence="3">06D021</strain>
    </source>
</reference>
<dbReference type="InterPro" id="IPR030392">
    <property type="entry name" value="S74_ICA"/>
</dbReference>
<feature type="domain" description="Peptidase S74" evidence="1">
    <location>
        <begin position="271"/>
        <end position="374"/>
    </location>
</feature>
<dbReference type="Proteomes" id="UP000220639">
    <property type="component" value="Unassembled WGS sequence"/>
</dbReference>
<dbReference type="Pfam" id="PF13884">
    <property type="entry name" value="Peptidase_S74"/>
    <property type="match status" value="1"/>
</dbReference>
<protein>
    <recommendedName>
        <fullName evidence="1">Peptidase S74 domain-containing protein</fullName>
    </recommendedName>
</protein>
<dbReference type="AlphaFoldDB" id="A0A285B352"/>
<organism evidence="2 3">
    <name type="scientific">Klebsiella grimontii</name>
    <dbReference type="NCBI Taxonomy" id="2058152"/>
    <lineage>
        <taxon>Bacteria</taxon>
        <taxon>Pseudomonadati</taxon>
        <taxon>Pseudomonadota</taxon>
        <taxon>Gammaproteobacteria</taxon>
        <taxon>Enterobacterales</taxon>
        <taxon>Enterobacteriaceae</taxon>
        <taxon>Klebsiella/Raoultella group</taxon>
        <taxon>Klebsiella</taxon>
    </lineage>
</organism>
<evidence type="ECO:0000313" key="2">
    <source>
        <dbReference type="EMBL" id="SNU35325.1"/>
    </source>
</evidence>
<name>A0A285B352_9ENTR</name>
<evidence type="ECO:0000259" key="1">
    <source>
        <dbReference type="PROSITE" id="PS51688"/>
    </source>
</evidence>
<dbReference type="PROSITE" id="PS51688">
    <property type="entry name" value="ICA"/>
    <property type="match status" value="1"/>
</dbReference>
<dbReference type="InterPro" id="IPR048390">
    <property type="entry name" value="Gp34_trimer"/>
</dbReference>
<proteinExistence type="predicted"/>